<reference evidence="1" key="1">
    <citation type="submission" date="2024-03" db="EMBL/GenBank/DDBJ databases">
        <authorList>
            <person name="Chantapakul B."/>
            <person name="Wang S."/>
        </authorList>
    </citation>
    <scope>NUCLEOTIDE SEQUENCE</scope>
</reference>
<sequence>MAAVSSEVFLEHFEDVSIDTLRNVFVDDGSFNSIPIKLARWVWVFGAVIANNLEGEGYKVWVIHNEEEMTITYRFLDTKSRLHTWKRTQKEGDPSTALWEKFLPGNSQIAIKTGKTVYEVI</sequence>
<accession>A0AAU8HYI0</accession>
<protein>
    <submittedName>
        <fullName evidence="1">Uncharacterized protein</fullName>
    </submittedName>
</protein>
<dbReference type="EMBL" id="PP429226">
    <property type="protein sequence ID" value="XCI77497.1"/>
    <property type="molecule type" value="Genomic_DNA"/>
</dbReference>
<gene>
    <name evidence="1" type="ORF">LDCGVIBL_CDS0139</name>
</gene>
<evidence type="ECO:0000313" key="1">
    <source>
        <dbReference type="EMBL" id="XCI77497.1"/>
    </source>
</evidence>
<name>A0AAU8HYI0_9CAUD</name>
<proteinExistence type="predicted"/>
<organism evidence="1">
    <name type="scientific">Rhizobium phage LG08</name>
    <dbReference type="NCBI Taxonomy" id="3129229"/>
    <lineage>
        <taxon>Viruses</taxon>
        <taxon>Duplodnaviria</taxon>
        <taxon>Heunggongvirae</taxon>
        <taxon>Uroviricota</taxon>
        <taxon>Caudoviricetes</taxon>
    </lineage>
</organism>